<dbReference type="InterPro" id="IPR001245">
    <property type="entry name" value="Ser-Thr/Tyr_kinase_cat_dom"/>
</dbReference>
<evidence type="ECO:0000256" key="1">
    <source>
        <dbReference type="SAM" id="MobiDB-lite"/>
    </source>
</evidence>
<dbReference type="PROSITE" id="PS50011">
    <property type="entry name" value="PROTEIN_KINASE_DOM"/>
    <property type="match status" value="1"/>
</dbReference>
<dbReference type="InterPro" id="IPR008271">
    <property type="entry name" value="Ser/Thr_kinase_AS"/>
</dbReference>
<reference evidence="4" key="1">
    <citation type="journal article" date="2014" name="Proc. Natl. Acad. Sci. U.S.A.">
        <title>Extensive sampling of basidiomycete genomes demonstrates inadequacy of the white-rot/brown-rot paradigm for wood decay fungi.</title>
        <authorList>
            <person name="Riley R."/>
            <person name="Salamov A.A."/>
            <person name="Brown D.W."/>
            <person name="Nagy L.G."/>
            <person name="Floudas D."/>
            <person name="Held B.W."/>
            <person name="Levasseur A."/>
            <person name="Lombard V."/>
            <person name="Morin E."/>
            <person name="Otillar R."/>
            <person name="Lindquist E.A."/>
            <person name="Sun H."/>
            <person name="LaButti K.M."/>
            <person name="Schmutz J."/>
            <person name="Jabbour D."/>
            <person name="Luo H."/>
            <person name="Baker S.E."/>
            <person name="Pisabarro A.G."/>
            <person name="Walton J.D."/>
            <person name="Blanchette R.A."/>
            <person name="Henrissat B."/>
            <person name="Martin F."/>
            <person name="Cullen D."/>
            <person name="Hibbett D.S."/>
            <person name="Grigoriev I.V."/>
        </authorList>
    </citation>
    <scope>NUCLEOTIDE SEQUENCE [LARGE SCALE GENOMIC DNA]</scope>
    <source>
        <strain evidence="4">FD-172 SS1</strain>
    </source>
</reference>
<dbReference type="InterPro" id="IPR011009">
    <property type="entry name" value="Kinase-like_dom_sf"/>
</dbReference>
<dbReference type="SMART" id="SM00220">
    <property type="entry name" value="S_TKc"/>
    <property type="match status" value="1"/>
</dbReference>
<feature type="compositionally biased region" description="Low complexity" evidence="1">
    <location>
        <begin position="272"/>
        <end position="283"/>
    </location>
</feature>
<dbReference type="EMBL" id="KL198078">
    <property type="protein sequence ID" value="KDQ09418.1"/>
    <property type="molecule type" value="Genomic_DNA"/>
</dbReference>
<feature type="domain" description="Protein kinase" evidence="2">
    <location>
        <begin position="1"/>
        <end position="243"/>
    </location>
</feature>
<protein>
    <recommendedName>
        <fullName evidence="2">Protein kinase domain-containing protein</fullName>
    </recommendedName>
</protein>
<dbReference type="InParanoid" id="A0A067M100"/>
<dbReference type="PANTHER" id="PTHR44329:SF214">
    <property type="entry name" value="PROTEIN KINASE DOMAIN-CONTAINING PROTEIN"/>
    <property type="match status" value="1"/>
</dbReference>
<dbReference type="PANTHER" id="PTHR44329">
    <property type="entry name" value="SERINE/THREONINE-PROTEIN KINASE TNNI3K-RELATED"/>
    <property type="match status" value="1"/>
</dbReference>
<dbReference type="PROSITE" id="PS00108">
    <property type="entry name" value="PROTEIN_KINASE_ST"/>
    <property type="match status" value="1"/>
</dbReference>
<dbReference type="AlphaFoldDB" id="A0A067M100"/>
<proteinExistence type="predicted"/>
<evidence type="ECO:0000313" key="4">
    <source>
        <dbReference type="Proteomes" id="UP000027195"/>
    </source>
</evidence>
<sequence>MKALRAHLKEDVMERRMKREMGVWGRLDHPNVLPFIGWHTLGPTSYMVSPWMENGDALAYVTWNPQANRLQLLVQAADGLHYLHTGIKKPVVHGDLKAANIFISSTGIARIADFGLSEYAEEEKPPRYSSEWYYAGNLRWQAPEIVNASSKEEVRRTTETDNFAYGRVMLELFTGQIPFFYLSDNTLSIFELVRHGQFPERPLDKDVIAKGLDDNMWELMKRCWSVEPKQRPSAAGLLHHLKAVRAPRGRLDDDTDFEGSANPRPEKRARVTETPVKVEVTET</sequence>
<organism evidence="3 4">
    <name type="scientific">Botryobasidium botryosum (strain FD-172 SS1)</name>
    <dbReference type="NCBI Taxonomy" id="930990"/>
    <lineage>
        <taxon>Eukaryota</taxon>
        <taxon>Fungi</taxon>
        <taxon>Dikarya</taxon>
        <taxon>Basidiomycota</taxon>
        <taxon>Agaricomycotina</taxon>
        <taxon>Agaricomycetes</taxon>
        <taxon>Cantharellales</taxon>
        <taxon>Botryobasidiaceae</taxon>
        <taxon>Botryobasidium</taxon>
    </lineage>
</organism>
<dbReference type="InterPro" id="IPR000719">
    <property type="entry name" value="Prot_kinase_dom"/>
</dbReference>
<dbReference type="GO" id="GO:0004674">
    <property type="term" value="F:protein serine/threonine kinase activity"/>
    <property type="evidence" value="ECO:0007669"/>
    <property type="project" value="TreeGrafter"/>
</dbReference>
<dbReference type="InterPro" id="IPR051681">
    <property type="entry name" value="Ser/Thr_Kinases-Pseudokinases"/>
</dbReference>
<keyword evidence="4" id="KW-1185">Reference proteome</keyword>
<dbReference type="Proteomes" id="UP000027195">
    <property type="component" value="Unassembled WGS sequence"/>
</dbReference>
<dbReference type="OrthoDB" id="4062651at2759"/>
<evidence type="ECO:0000313" key="3">
    <source>
        <dbReference type="EMBL" id="KDQ09418.1"/>
    </source>
</evidence>
<dbReference type="Gene3D" id="1.10.510.10">
    <property type="entry name" value="Transferase(Phosphotransferase) domain 1"/>
    <property type="match status" value="1"/>
</dbReference>
<dbReference type="PIRSF" id="PIRSF000654">
    <property type="entry name" value="Integrin-linked_kinase"/>
    <property type="match status" value="1"/>
</dbReference>
<dbReference type="Pfam" id="PF07714">
    <property type="entry name" value="PK_Tyr_Ser-Thr"/>
    <property type="match status" value="1"/>
</dbReference>
<dbReference type="GO" id="GO:0005524">
    <property type="term" value="F:ATP binding"/>
    <property type="evidence" value="ECO:0007669"/>
    <property type="project" value="InterPro"/>
</dbReference>
<dbReference type="HOGENOM" id="CLU_000288_7_18_1"/>
<gene>
    <name evidence="3" type="ORF">BOTBODRAFT_36998</name>
</gene>
<feature type="region of interest" description="Disordered" evidence="1">
    <location>
        <begin position="249"/>
        <end position="283"/>
    </location>
</feature>
<accession>A0A067M100</accession>
<dbReference type="SUPFAM" id="SSF56112">
    <property type="entry name" value="Protein kinase-like (PK-like)"/>
    <property type="match status" value="1"/>
</dbReference>
<name>A0A067M100_BOTB1</name>
<evidence type="ECO:0000259" key="2">
    <source>
        <dbReference type="PROSITE" id="PS50011"/>
    </source>
</evidence>
<dbReference type="STRING" id="930990.A0A067M100"/>